<gene>
    <name evidence="1" type="ORF">DFO65_10575</name>
</gene>
<comment type="caution">
    <text evidence="1">The sequence shown here is derived from an EMBL/GenBank/DDBJ whole genome shotgun (WGS) entry which is preliminary data.</text>
</comment>
<keyword evidence="2" id="KW-1185">Reference proteome</keyword>
<organism evidence="1 2">
    <name type="scientific">Brevibacterium celere</name>
    <dbReference type="NCBI Taxonomy" id="225845"/>
    <lineage>
        <taxon>Bacteria</taxon>
        <taxon>Bacillati</taxon>
        <taxon>Actinomycetota</taxon>
        <taxon>Actinomycetes</taxon>
        <taxon>Micrococcales</taxon>
        <taxon>Brevibacteriaceae</taxon>
        <taxon>Brevibacterium</taxon>
    </lineage>
</organism>
<dbReference type="RefSeq" id="WP_113903988.1">
    <property type="nucleotide sequence ID" value="NZ_QNSB01000005.1"/>
</dbReference>
<reference evidence="1 2" key="1">
    <citation type="submission" date="2018-06" db="EMBL/GenBank/DDBJ databases">
        <title>Freshwater and sediment microbial communities from various areas in North America, analyzing microbe dynamics in response to fracking.</title>
        <authorList>
            <person name="Lamendella R."/>
        </authorList>
    </citation>
    <scope>NUCLEOTIDE SEQUENCE [LARGE SCALE GENOMIC DNA]</scope>
    <source>
        <strain evidence="1 2">3b_TX</strain>
    </source>
</reference>
<protein>
    <submittedName>
        <fullName evidence="1">Uncharacterized protein DUF1905</fullName>
    </submittedName>
</protein>
<dbReference type="InterPro" id="IPR037079">
    <property type="entry name" value="AF2212/PG0164-like_sf"/>
</dbReference>
<dbReference type="Gene3D" id="2.40.30.100">
    <property type="entry name" value="AF2212/PG0164-like"/>
    <property type="match status" value="1"/>
</dbReference>
<dbReference type="AlphaFoldDB" id="A0A366II24"/>
<dbReference type="InterPro" id="IPR015018">
    <property type="entry name" value="DUF1905"/>
</dbReference>
<accession>A0A366II24</accession>
<dbReference type="Pfam" id="PF08922">
    <property type="entry name" value="DUF1905"/>
    <property type="match status" value="1"/>
</dbReference>
<dbReference type="EMBL" id="QNSB01000005">
    <property type="protein sequence ID" value="RBP71476.1"/>
    <property type="molecule type" value="Genomic_DNA"/>
</dbReference>
<evidence type="ECO:0000313" key="2">
    <source>
        <dbReference type="Proteomes" id="UP000253509"/>
    </source>
</evidence>
<dbReference type="Proteomes" id="UP000253509">
    <property type="component" value="Unassembled WGS sequence"/>
</dbReference>
<proteinExistence type="predicted"/>
<dbReference type="Pfam" id="PF13376">
    <property type="entry name" value="OmdA"/>
    <property type="match status" value="1"/>
</dbReference>
<evidence type="ECO:0000313" key="1">
    <source>
        <dbReference type="EMBL" id="RBP71476.1"/>
    </source>
</evidence>
<name>A0A366II24_9MICO</name>
<sequence length="179" mass="19559">MSTTTAPAQPIAFTATPETVGDRTIIRVPEDASAELPSRGQVAAHAVIDGHQHSIVVEPDGRRGHWLSVPADLREGLGDTVSVALTPTKDWPEPQLPDDLREALDAASHLAEVWAGLTPMARWEWVRWIGATRNPETRAKRVRVTISKLEDGKRRPCCFDLSSCTDPELSRSGKLIPTS</sequence>
<dbReference type="SUPFAM" id="SSF141694">
    <property type="entry name" value="AF2212/PG0164-like"/>
    <property type="match status" value="1"/>
</dbReference>